<dbReference type="Proteomes" id="UP000034350">
    <property type="component" value="Unassembled WGS sequence"/>
</dbReference>
<dbReference type="VEuPathDB" id="MicrosporidiaDB:AAJ76_300041290"/>
<comment type="caution">
    <text evidence="1">The sequence shown here is derived from an EMBL/GenBank/DDBJ whole genome shotgun (WGS) entry which is preliminary data.</text>
</comment>
<dbReference type="VEuPathDB" id="MicrosporidiaDB:NCER_101202"/>
<dbReference type="VEuPathDB" id="MicrosporidiaDB:G9O61_00g017040"/>
<dbReference type="AlphaFoldDB" id="A0A0F9WGJ0"/>
<sequence>MNRSKILVKDLNLAKNKKLELVGICIKDNNTNFLFLDYSGEIEIYKNNELKFPEKRIKIYCTTFLKNKKIFLYCTGYKTIDLYESIFFTIESVNFNKHYIKNHKK</sequence>
<dbReference type="RefSeq" id="XP_024332153.1">
    <property type="nucleotide sequence ID" value="XM_024475089.1"/>
</dbReference>
<proteinExistence type="predicted"/>
<reference evidence="1 2" key="1">
    <citation type="journal article" date="2015" name="Environ. Microbiol.">
        <title>Genome analyses suggest the presence of polyploidy and recent human-driven expansions in eight global populations of the honeybee pathogen Nosema ceranae.</title>
        <authorList>
            <person name="Pelin A."/>
            <person name="Selman M."/>
            <person name="Aris-Brosou S."/>
            <person name="Farinelli L."/>
            <person name="Corradi N."/>
        </authorList>
    </citation>
    <scope>NUCLEOTIDE SEQUENCE [LARGE SCALE GENOMIC DNA]</scope>
    <source>
        <strain evidence="1 2">PA08 1199</strain>
    </source>
</reference>
<evidence type="ECO:0000313" key="2">
    <source>
        <dbReference type="Proteomes" id="UP000034350"/>
    </source>
</evidence>
<dbReference type="EMBL" id="JPQZ01000003">
    <property type="protein sequence ID" value="KKO76411.1"/>
    <property type="molecule type" value="Genomic_DNA"/>
</dbReference>
<keyword evidence="2" id="KW-1185">Reference proteome</keyword>
<organism evidence="1 2">
    <name type="scientific">Vairimorpha ceranae</name>
    <dbReference type="NCBI Taxonomy" id="40302"/>
    <lineage>
        <taxon>Eukaryota</taxon>
        <taxon>Fungi</taxon>
        <taxon>Fungi incertae sedis</taxon>
        <taxon>Microsporidia</taxon>
        <taxon>Nosematidae</taxon>
        <taxon>Vairimorpha</taxon>
    </lineage>
</organism>
<dbReference type="GeneID" id="36320020"/>
<accession>A0A0F9WGJ0</accession>
<gene>
    <name evidence="1" type="ORF">AAJ76_300041290</name>
</gene>
<protein>
    <submittedName>
        <fullName evidence="1">Uncharacterized protein</fullName>
    </submittedName>
</protein>
<evidence type="ECO:0000313" key="1">
    <source>
        <dbReference type="EMBL" id="KKO76411.1"/>
    </source>
</evidence>
<name>A0A0F9WGJ0_9MICR</name>